<keyword evidence="9 10" id="KW-0206">Cytoskeleton</keyword>
<feature type="region of interest" description="Disordered" evidence="11">
    <location>
        <begin position="174"/>
        <end position="197"/>
    </location>
</feature>
<dbReference type="GeneID" id="40329612"/>
<keyword evidence="8 10" id="KW-0505">Motor protein</keyword>
<keyword evidence="3 10" id="KW-0963">Cytoplasm</keyword>
<evidence type="ECO:0000256" key="4">
    <source>
        <dbReference type="ARBA" id="ARBA00022701"/>
    </source>
</evidence>
<dbReference type="GO" id="GO:0005813">
    <property type="term" value="C:centrosome"/>
    <property type="evidence" value="ECO:0007669"/>
    <property type="project" value="TreeGrafter"/>
</dbReference>
<dbReference type="InterPro" id="IPR022780">
    <property type="entry name" value="Dynein_light_int_chain"/>
</dbReference>
<dbReference type="GO" id="GO:0000226">
    <property type="term" value="P:microtubule cytoskeleton organization"/>
    <property type="evidence" value="ECO:0007669"/>
    <property type="project" value="TreeGrafter"/>
</dbReference>
<dbReference type="GO" id="GO:0005868">
    <property type="term" value="C:cytoplasmic dynein complex"/>
    <property type="evidence" value="ECO:0007669"/>
    <property type="project" value="UniProtKB-UniRule"/>
</dbReference>
<dbReference type="PANTHER" id="PTHR12688:SF0">
    <property type="entry name" value="DYNEIN LIGHT INTERMEDIATE CHAIN"/>
    <property type="match status" value="1"/>
</dbReference>
<dbReference type="Proteomes" id="UP000283634">
    <property type="component" value="Unassembled WGS sequence"/>
</dbReference>
<dbReference type="GO" id="GO:0005524">
    <property type="term" value="F:ATP binding"/>
    <property type="evidence" value="ECO:0007669"/>
    <property type="project" value="UniProtKB-KW"/>
</dbReference>
<comment type="similarity">
    <text evidence="10">Belongs to the dynein light intermediate chain family.</text>
</comment>
<proteinExistence type="inferred from homology"/>
<dbReference type="InterPro" id="IPR008467">
    <property type="entry name" value="Dynein1_light_intermed_chain"/>
</dbReference>
<dbReference type="GO" id="GO:0005874">
    <property type="term" value="C:microtubule"/>
    <property type="evidence" value="ECO:0007669"/>
    <property type="project" value="UniProtKB-KW"/>
</dbReference>
<evidence type="ECO:0000256" key="7">
    <source>
        <dbReference type="ARBA" id="ARBA00023017"/>
    </source>
</evidence>
<evidence type="ECO:0000256" key="10">
    <source>
        <dbReference type="RuleBase" id="RU366047"/>
    </source>
</evidence>
<dbReference type="GO" id="GO:0045504">
    <property type="term" value="F:dynein heavy chain binding"/>
    <property type="evidence" value="ECO:0007669"/>
    <property type="project" value="TreeGrafter"/>
</dbReference>
<keyword evidence="13" id="KW-1185">Reference proteome</keyword>
<accession>A0A422NDE3</accession>
<gene>
    <name evidence="12" type="ORF">TraAM80_05679</name>
</gene>
<sequence length="717" mass="77270">MRACVPVYFGSVSALYYNFVEDFVSHGRPPHILSPFSLMILYEGIMYALLGLSLPLGVCVCVCVCDGGTSSGCVFRLLVSGSRQSRLHIVRHEVKMQQQQQQCDNALWATLGLNSLDSTGQQLVTRRVIIVGDALSGKRACISRLFSAAMQQIPSSSVLASSLHNHATSSSLVGGTNRPFLPQGLREGSEVSHGSRSSSYAPVVSATAAAEAAVTGGTEVPSSSRYFPQFPHGAGIVQAFILQRLPAICSKFISAVEGGLNSSGPYSSASGVGGSPGLSGAVHHAMTEFFCCDTPGALAMALPTVEALETSVVLLVVDTSVPWRLQEQLRRWYGYLNTHVIQTLRVDMPKQDEVHRMHMVEQQQHFWHVQQQVLGSMRRRWCEREAIQLGRGASDKSGDGHYSPSQLQVPKGGVSPLRTILVCTKTDQLEKFSREAGKLCHQSSFLDAQHSSSSERANSGAGPWVSRSLLSALRTTGLTLLEIVGQLLRKEAVARQSALVAVSSRVNTIATSSSSHLTAATFSTTAADAPEVPLPGDDSLSEEAGALGSPANGHSVFVHPFYKNLWLYIFQLLYNPPRTLGDRLPPIEVPATRDDDDGGDGDVPVDLAGPERSAGLRGERGLLGTYLPGEMESQVSSRFVPHAFLPHGMDHLELLSPFVTSTDAVTLETVFASGPDETTEAGPSALRLHNEYMQQIETALAAIRPEEEAMIWDKLRE</sequence>
<evidence type="ECO:0000256" key="5">
    <source>
        <dbReference type="ARBA" id="ARBA00022741"/>
    </source>
</evidence>
<organism evidence="12 13">
    <name type="scientific">Trypanosoma rangeli</name>
    <dbReference type="NCBI Taxonomy" id="5698"/>
    <lineage>
        <taxon>Eukaryota</taxon>
        <taxon>Discoba</taxon>
        <taxon>Euglenozoa</taxon>
        <taxon>Kinetoplastea</taxon>
        <taxon>Metakinetoplastina</taxon>
        <taxon>Trypanosomatida</taxon>
        <taxon>Trypanosomatidae</taxon>
        <taxon>Trypanosoma</taxon>
        <taxon>Herpetosoma</taxon>
    </lineage>
</organism>
<comment type="subcellular location">
    <subcellularLocation>
        <location evidence="1 10">Cytoplasm</location>
        <location evidence="1 10">Cytoskeleton</location>
    </subcellularLocation>
</comment>
<evidence type="ECO:0000256" key="6">
    <source>
        <dbReference type="ARBA" id="ARBA00022840"/>
    </source>
</evidence>
<protein>
    <recommendedName>
        <fullName evidence="10">Dynein light intermediate chain</fullName>
    </recommendedName>
</protein>
<dbReference type="OMA" id="PESMPSQ"/>
<keyword evidence="5 10" id="KW-0547">Nucleotide-binding</keyword>
<comment type="caution">
    <text evidence="12">The sequence shown here is derived from an EMBL/GenBank/DDBJ whole genome shotgun (WGS) entry which is preliminary data.</text>
</comment>
<evidence type="ECO:0000256" key="11">
    <source>
        <dbReference type="SAM" id="MobiDB-lite"/>
    </source>
</evidence>
<feature type="region of interest" description="Disordered" evidence="11">
    <location>
        <begin position="391"/>
        <end position="411"/>
    </location>
</feature>
<dbReference type="PANTHER" id="PTHR12688">
    <property type="entry name" value="DYNEIN LIGHT INTERMEDIATE CHAIN"/>
    <property type="match status" value="1"/>
</dbReference>
<dbReference type="GO" id="GO:0007018">
    <property type="term" value="P:microtubule-based movement"/>
    <property type="evidence" value="ECO:0007669"/>
    <property type="project" value="InterPro"/>
</dbReference>
<evidence type="ECO:0000313" key="12">
    <source>
        <dbReference type="EMBL" id="RNF03507.1"/>
    </source>
</evidence>
<evidence type="ECO:0000256" key="2">
    <source>
        <dbReference type="ARBA" id="ARBA00022448"/>
    </source>
</evidence>
<comment type="function">
    <text evidence="10">Acts as one of several non-catalytic accessory components of the cytoplasmic dynein 1 complex that are thought to be involved in linking dynein to cargos and to adapter proteins that regulate dynein function. Cytoplasmic dynein 1 acts as a motor for the intracellular retrograde motility of vesicles and organelles along microtubules. May play a role in binding dynein to membranous organelles or chromosomes.</text>
</comment>
<keyword evidence="4 10" id="KW-0493">Microtubule</keyword>
<name>A0A422NDE3_TRYRA</name>
<keyword evidence="6 10" id="KW-0067">ATP-binding</keyword>
<evidence type="ECO:0000256" key="1">
    <source>
        <dbReference type="ARBA" id="ARBA00004245"/>
    </source>
</evidence>
<dbReference type="Pfam" id="PF05783">
    <property type="entry name" value="DLIC"/>
    <property type="match status" value="1"/>
</dbReference>
<dbReference type="RefSeq" id="XP_029237549.1">
    <property type="nucleotide sequence ID" value="XM_029382552.1"/>
</dbReference>
<comment type="subunit">
    <text evidence="10">Homodimer. The cytoplasmic dynein 1 complex consists of two catalytic heavy chains (HCs) and a number of non-catalytic subunits presented by intermediate chains (ICs).</text>
</comment>
<dbReference type="AlphaFoldDB" id="A0A422NDE3"/>
<dbReference type="OrthoDB" id="272310at2759"/>
<feature type="region of interest" description="Disordered" evidence="11">
    <location>
        <begin position="588"/>
        <end position="613"/>
    </location>
</feature>
<reference evidence="12 13" key="1">
    <citation type="journal article" date="2018" name="BMC Genomics">
        <title>Genomic comparison of Trypanosoma conorhini and Trypanosoma rangeli to Trypanosoma cruzi strains of high and low virulence.</title>
        <authorList>
            <person name="Bradwell K.R."/>
            <person name="Koparde V.N."/>
            <person name="Matveyev A.V."/>
            <person name="Serrano M.G."/>
            <person name="Alves J.M."/>
            <person name="Parikh H."/>
            <person name="Huang B."/>
            <person name="Lee V."/>
            <person name="Espinosa-Alvarez O."/>
            <person name="Ortiz P.A."/>
            <person name="Costa-Martins A.G."/>
            <person name="Teixeira M.M."/>
            <person name="Buck G.A."/>
        </authorList>
    </citation>
    <scope>NUCLEOTIDE SEQUENCE [LARGE SCALE GENOMIC DNA]</scope>
    <source>
        <strain evidence="12 13">AM80</strain>
    </source>
</reference>
<evidence type="ECO:0000256" key="8">
    <source>
        <dbReference type="ARBA" id="ARBA00023175"/>
    </source>
</evidence>
<dbReference type="VEuPathDB" id="TriTrypDB:TRSC58_04518"/>
<evidence type="ECO:0000313" key="13">
    <source>
        <dbReference type="Proteomes" id="UP000283634"/>
    </source>
</evidence>
<keyword evidence="2 10" id="KW-0813">Transport</keyword>
<dbReference type="EMBL" id="MKGL01000193">
    <property type="protein sequence ID" value="RNF03507.1"/>
    <property type="molecule type" value="Genomic_DNA"/>
</dbReference>
<evidence type="ECO:0000256" key="9">
    <source>
        <dbReference type="ARBA" id="ARBA00023212"/>
    </source>
</evidence>
<evidence type="ECO:0000256" key="3">
    <source>
        <dbReference type="ARBA" id="ARBA00022490"/>
    </source>
</evidence>
<keyword evidence="7 10" id="KW-0243">Dynein</keyword>